<protein>
    <recommendedName>
        <fullName evidence="12">Gypsy retrotransposon integrase-like protein 1</fullName>
    </recommendedName>
</protein>
<dbReference type="InterPro" id="IPR023780">
    <property type="entry name" value="Chromo_domain"/>
</dbReference>
<dbReference type="InterPro" id="IPR016197">
    <property type="entry name" value="Chromo-like_dom_sf"/>
</dbReference>
<dbReference type="InterPro" id="IPR000953">
    <property type="entry name" value="Chromo/chromo_shadow_dom"/>
</dbReference>
<comment type="subcellular location">
    <subcellularLocation>
        <location evidence="1">Nucleus</location>
    </subcellularLocation>
</comment>
<dbReference type="Gene3D" id="1.10.340.70">
    <property type="match status" value="1"/>
</dbReference>
<dbReference type="GO" id="GO:0003677">
    <property type="term" value="F:DNA binding"/>
    <property type="evidence" value="ECO:0007669"/>
    <property type="project" value="UniProtKB-KW"/>
</dbReference>
<dbReference type="GO" id="GO:0006310">
    <property type="term" value="P:DNA recombination"/>
    <property type="evidence" value="ECO:0007669"/>
    <property type="project" value="UniProtKB-KW"/>
</dbReference>
<evidence type="ECO:0000259" key="14">
    <source>
        <dbReference type="PROSITE" id="PS50994"/>
    </source>
</evidence>
<dbReference type="PROSITE" id="PS50013">
    <property type="entry name" value="CHROMO_2"/>
    <property type="match status" value="1"/>
</dbReference>
<evidence type="ECO:0000256" key="12">
    <source>
        <dbReference type="ARBA" id="ARBA00039658"/>
    </source>
</evidence>
<keyword evidence="10" id="KW-0238">DNA-binding</keyword>
<keyword evidence="9" id="KW-0808">Transferase</keyword>
<accession>A0ABD0RKT0</accession>
<organism evidence="15 16">
    <name type="scientific">Cirrhinus mrigala</name>
    <name type="common">Mrigala</name>
    <dbReference type="NCBI Taxonomy" id="683832"/>
    <lineage>
        <taxon>Eukaryota</taxon>
        <taxon>Metazoa</taxon>
        <taxon>Chordata</taxon>
        <taxon>Craniata</taxon>
        <taxon>Vertebrata</taxon>
        <taxon>Euteleostomi</taxon>
        <taxon>Actinopterygii</taxon>
        <taxon>Neopterygii</taxon>
        <taxon>Teleostei</taxon>
        <taxon>Ostariophysi</taxon>
        <taxon>Cypriniformes</taxon>
        <taxon>Cyprinidae</taxon>
        <taxon>Labeoninae</taxon>
        <taxon>Labeonini</taxon>
        <taxon>Cirrhinus</taxon>
    </lineage>
</organism>
<keyword evidence="9" id="KW-0548">Nucleotidyltransferase</keyword>
<keyword evidence="6" id="KW-0460">Magnesium</keyword>
<evidence type="ECO:0000256" key="1">
    <source>
        <dbReference type="ARBA" id="ARBA00004123"/>
    </source>
</evidence>
<keyword evidence="16" id="KW-1185">Reference proteome</keyword>
<dbReference type="SUPFAM" id="SSF54160">
    <property type="entry name" value="Chromo domain-like"/>
    <property type="match status" value="1"/>
</dbReference>
<dbReference type="InterPro" id="IPR036397">
    <property type="entry name" value="RNaseH_sf"/>
</dbReference>
<evidence type="ECO:0000256" key="10">
    <source>
        <dbReference type="ARBA" id="ARBA00023125"/>
    </source>
</evidence>
<dbReference type="SMART" id="SM00298">
    <property type="entry name" value="CHROMO"/>
    <property type="match status" value="1"/>
</dbReference>
<dbReference type="GO" id="GO:0004190">
    <property type="term" value="F:aspartic-type endopeptidase activity"/>
    <property type="evidence" value="ECO:0007669"/>
    <property type="project" value="UniProtKB-KW"/>
</dbReference>
<dbReference type="InterPro" id="IPR012337">
    <property type="entry name" value="RNaseH-like_sf"/>
</dbReference>
<dbReference type="Pfam" id="PF00385">
    <property type="entry name" value="Chromo"/>
    <property type="match status" value="1"/>
</dbReference>
<dbReference type="InterPro" id="IPR041588">
    <property type="entry name" value="Integrase_H2C2"/>
</dbReference>
<evidence type="ECO:0000256" key="2">
    <source>
        <dbReference type="ARBA" id="ARBA00022670"/>
    </source>
</evidence>
<evidence type="ECO:0000313" key="15">
    <source>
        <dbReference type="EMBL" id="KAL0199059.1"/>
    </source>
</evidence>
<dbReference type="InterPro" id="IPR056924">
    <property type="entry name" value="SH3_Tf2-1"/>
</dbReference>
<dbReference type="PANTHER" id="PTHR37984:SF15">
    <property type="entry name" value="INTEGRASE CATALYTIC DOMAIN-CONTAINING PROTEIN"/>
    <property type="match status" value="1"/>
</dbReference>
<feature type="non-terminal residue" evidence="15">
    <location>
        <position position="1"/>
    </location>
</feature>
<dbReference type="PROSITE" id="PS50994">
    <property type="entry name" value="INTEGRASE"/>
    <property type="match status" value="1"/>
</dbReference>
<evidence type="ECO:0000259" key="13">
    <source>
        <dbReference type="PROSITE" id="PS50013"/>
    </source>
</evidence>
<dbReference type="InterPro" id="IPR050951">
    <property type="entry name" value="Retrovirus_Pol_polyprotein"/>
</dbReference>
<keyword evidence="4" id="KW-0064">Aspartyl protease</keyword>
<evidence type="ECO:0000256" key="3">
    <source>
        <dbReference type="ARBA" id="ARBA00022723"/>
    </source>
</evidence>
<dbReference type="Gene3D" id="3.30.420.10">
    <property type="entry name" value="Ribonuclease H-like superfamily/Ribonuclease H"/>
    <property type="match status" value="1"/>
</dbReference>
<dbReference type="Gene3D" id="2.40.50.40">
    <property type="match status" value="1"/>
</dbReference>
<keyword evidence="2" id="KW-0645">Protease</keyword>
<evidence type="ECO:0000256" key="11">
    <source>
        <dbReference type="ARBA" id="ARBA00023172"/>
    </source>
</evidence>
<dbReference type="SUPFAM" id="SSF53098">
    <property type="entry name" value="Ribonuclease H-like"/>
    <property type="match status" value="1"/>
</dbReference>
<feature type="domain" description="Chromo" evidence="13">
    <location>
        <begin position="432"/>
        <end position="478"/>
    </location>
</feature>
<dbReference type="AlphaFoldDB" id="A0ABD0RKT0"/>
<evidence type="ECO:0000256" key="6">
    <source>
        <dbReference type="ARBA" id="ARBA00022842"/>
    </source>
</evidence>
<keyword evidence="7" id="KW-0229">DNA integration</keyword>
<gene>
    <name evidence="15" type="ORF">M9458_007599</name>
</gene>
<proteinExistence type="predicted"/>
<evidence type="ECO:0000256" key="4">
    <source>
        <dbReference type="ARBA" id="ARBA00022750"/>
    </source>
</evidence>
<keyword evidence="9" id="KW-0239">DNA-directed DNA polymerase</keyword>
<evidence type="ECO:0000256" key="9">
    <source>
        <dbReference type="ARBA" id="ARBA00022932"/>
    </source>
</evidence>
<dbReference type="Pfam" id="PF24626">
    <property type="entry name" value="SH3_Tf2-1"/>
    <property type="match status" value="1"/>
</dbReference>
<dbReference type="GO" id="GO:0005634">
    <property type="term" value="C:nucleus"/>
    <property type="evidence" value="ECO:0007669"/>
    <property type="project" value="UniProtKB-SubCell"/>
</dbReference>
<keyword evidence="3" id="KW-0479">Metal-binding</keyword>
<dbReference type="PANTHER" id="PTHR37984">
    <property type="entry name" value="PROTEIN CBG26694"/>
    <property type="match status" value="1"/>
</dbReference>
<comment type="caution">
    <text evidence="15">The sequence shown here is derived from an EMBL/GenBank/DDBJ whole genome shotgun (WGS) entry which is preliminary data.</text>
</comment>
<evidence type="ECO:0000256" key="7">
    <source>
        <dbReference type="ARBA" id="ARBA00022908"/>
    </source>
</evidence>
<dbReference type="InterPro" id="IPR001584">
    <property type="entry name" value="Integrase_cat-core"/>
</dbReference>
<reference evidence="15 16" key="1">
    <citation type="submission" date="2024-05" db="EMBL/GenBank/DDBJ databases">
        <title>Genome sequencing and assembly of Indian major carp, Cirrhinus mrigala (Hamilton, 1822).</title>
        <authorList>
            <person name="Mohindra V."/>
            <person name="Chowdhury L.M."/>
            <person name="Lal K."/>
            <person name="Jena J.K."/>
        </authorList>
    </citation>
    <scope>NUCLEOTIDE SEQUENCE [LARGE SCALE GENOMIC DNA]</scope>
    <source>
        <strain evidence="15">CM1030</strain>
        <tissue evidence="15">Blood</tissue>
    </source>
</reference>
<dbReference type="GO" id="GO:0003964">
    <property type="term" value="F:RNA-directed DNA polymerase activity"/>
    <property type="evidence" value="ECO:0007669"/>
    <property type="project" value="UniProtKB-KW"/>
</dbReference>
<keyword evidence="8" id="KW-0695">RNA-directed DNA polymerase</keyword>
<name>A0ABD0RKT0_CIRMR</name>
<keyword evidence="5" id="KW-0378">Hydrolase</keyword>
<keyword evidence="11" id="KW-0233">DNA recombination</keyword>
<dbReference type="GO" id="GO:0015074">
    <property type="term" value="P:DNA integration"/>
    <property type="evidence" value="ECO:0007669"/>
    <property type="project" value="UniProtKB-KW"/>
</dbReference>
<dbReference type="FunFam" id="3.30.420.10:FF:000219">
    <property type="entry name" value="Putative retroelement"/>
    <property type="match status" value="1"/>
</dbReference>
<dbReference type="Proteomes" id="UP001529510">
    <property type="component" value="Unassembled WGS sequence"/>
</dbReference>
<sequence>PDALFRVFDRSERPSTPEYIIPERLVISALTWEVETKVRAALEGVTPPSGCPPSRLFVPENLRSDVIQWAHCSNVACHPGINRTKFLVKQRFWWSSLARDTRDFVLACSVCARAKTSNRPPEGLLQPLSVPSRPWSHIALDFVSGLPPSQGNTVVLTVVDRFSKAAHFIPLPKLPSAKETAATVVDHVFRIHGLPMDVVSDRGPQFISRFWRDFCRLLGASVSLSSGFHPQSNGQTERANQDLERVLRCLVSQNPSSWSQQLSWVEYAHNSLPVSSTGLSPFECSLGYQPPIFPSLNSEVAVPSAHAFVQRCHRTWRRARETLLQVGARTKAQADRHRSEPPVYVVGQKVWLSSSNIPLRSVCNKLAPKFIGPFTVTKILSPVAVRLKLPPVYRRIHPVFHVSKIKPVFRSSINPPAPVPPPPRLVDGELTYSVHRILDSRRRGRGIQYLVDWEGYGPEERSWVPARDILDHSLIDDYNLREALLGGGIQLQLIDTAI</sequence>
<dbReference type="FunFam" id="1.10.340.70:FF:000001">
    <property type="entry name" value="Retrovirus-related Pol polyprotein from transposon gypsy-like Protein"/>
    <property type="match status" value="1"/>
</dbReference>
<dbReference type="GO" id="GO:0003887">
    <property type="term" value="F:DNA-directed DNA polymerase activity"/>
    <property type="evidence" value="ECO:0007669"/>
    <property type="project" value="UniProtKB-KW"/>
</dbReference>
<feature type="domain" description="Integrase catalytic" evidence="14">
    <location>
        <begin position="130"/>
        <end position="289"/>
    </location>
</feature>
<dbReference type="Pfam" id="PF00665">
    <property type="entry name" value="rve"/>
    <property type="match status" value="1"/>
</dbReference>
<dbReference type="Pfam" id="PF17921">
    <property type="entry name" value="Integrase_H2C2"/>
    <property type="match status" value="1"/>
</dbReference>
<dbReference type="EMBL" id="JAMKFB020000003">
    <property type="protein sequence ID" value="KAL0199059.1"/>
    <property type="molecule type" value="Genomic_DNA"/>
</dbReference>
<dbReference type="GO" id="GO:0046872">
    <property type="term" value="F:metal ion binding"/>
    <property type="evidence" value="ECO:0007669"/>
    <property type="project" value="UniProtKB-KW"/>
</dbReference>
<evidence type="ECO:0000256" key="5">
    <source>
        <dbReference type="ARBA" id="ARBA00022801"/>
    </source>
</evidence>
<evidence type="ECO:0000256" key="8">
    <source>
        <dbReference type="ARBA" id="ARBA00022918"/>
    </source>
</evidence>
<evidence type="ECO:0000313" key="16">
    <source>
        <dbReference type="Proteomes" id="UP001529510"/>
    </source>
</evidence>
<dbReference type="GO" id="GO:0006508">
    <property type="term" value="P:proteolysis"/>
    <property type="evidence" value="ECO:0007669"/>
    <property type="project" value="UniProtKB-KW"/>
</dbReference>